<feature type="domain" description="TonB-dependent receptor plug" evidence="16">
    <location>
        <begin position="60"/>
        <end position="174"/>
    </location>
</feature>
<dbReference type="Proteomes" id="UP000536746">
    <property type="component" value="Unassembled WGS sequence"/>
</dbReference>
<keyword evidence="8 13" id="KW-0798">TonB box</keyword>
<evidence type="ECO:0000256" key="1">
    <source>
        <dbReference type="ARBA" id="ARBA00004571"/>
    </source>
</evidence>
<keyword evidence="11 12" id="KW-0998">Cell outer membrane</keyword>
<evidence type="ECO:0000256" key="2">
    <source>
        <dbReference type="ARBA" id="ARBA00009810"/>
    </source>
</evidence>
<evidence type="ECO:0000256" key="11">
    <source>
        <dbReference type="ARBA" id="ARBA00023237"/>
    </source>
</evidence>
<reference evidence="17 18" key="1">
    <citation type="journal article" date="2020" name="Front. Plant Sci.">
        <title>Isolation of Rhizosphere Bacteria That Improve Quality and Water Stress Tolerance in Greenhouse Ornamentals.</title>
        <authorList>
            <person name="Nordstedt N.P."/>
            <person name="Jones M.L."/>
        </authorList>
    </citation>
    <scope>NUCLEOTIDE SEQUENCE [LARGE SCALE GENOMIC DNA]</scope>
    <source>
        <strain evidence="17 18">C6C2</strain>
    </source>
</reference>
<evidence type="ECO:0000313" key="17">
    <source>
        <dbReference type="EMBL" id="NUU03637.1"/>
    </source>
</evidence>
<evidence type="ECO:0000256" key="4">
    <source>
        <dbReference type="ARBA" id="ARBA00022452"/>
    </source>
</evidence>
<evidence type="ECO:0000313" key="18">
    <source>
        <dbReference type="Proteomes" id="UP000536746"/>
    </source>
</evidence>
<sequence length="768" mass="83056">MFPLQVSFPSLRFKPHPLMLALLSAWGGAASAQSTVATDPAADALPAIEVRETASVAERKQLPQTSASVTAAAAADGINVTDSSDVLKYLPSLSVRKRYIGDTQSPLATRTTGVNASARSLVYADGILLSALVNNNNGNGSPRWFMVAPEEIERVDVMYGPFAAEYPGNSYGAVTEITTRMPQQFEASAKALYSQQDFSQYGASGTYRAQEYNVSLGNRDAALAWRFSANHLDSFSQPVTYITAASVPAGATGAVATQDRTGKTIYVLGAGNLTHTVQDSARLKLSYDFTPTLTATYTLGLWQNQANANPQTYLKNAATGAPAYGSGFSASNVDQQQWMQGLELRSKTGGVWDWQVAASTMSASRDLTRTSSAAFPAGAAGGAGTIADAGGTGWSTLDVKGIWRPAGADGKRGDHVLSFGAHYDRYTLATPTWNTTDWVSGGNGALASDSRGKTETSALWAQDVWRLSPVLKATLGARYEWWRAFDGYNYSTTGGVGFPVNQPQVSQSGLSPKASLAWALSDEWLATLSTGRALRFPTVGELYQNVLVGGVYLQANPNLKPEKVWSTELAIERTLAEGQGKWRVSLFEERVSDALISQSAALGSGVASFTQNVDKTRQRGIEAAFERNDVMLRGLSLNGSVTWVDARILENGGYVPTVAGASSVGKRTPYVPEWRATLVATYKPDDRWTYTLAGRYSARVYATVDNTDVNSHTYQGFDGYTVFDARVRYRFDRHWSAALGVDNLTNRDYFLFHPFPQRTVFAELKYDF</sequence>
<dbReference type="Pfam" id="PF00593">
    <property type="entry name" value="TonB_dep_Rec_b-barrel"/>
    <property type="match status" value="1"/>
</dbReference>
<name>A0ABX2LYT7_9BURK</name>
<evidence type="ECO:0000256" key="13">
    <source>
        <dbReference type="RuleBase" id="RU003357"/>
    </source>
</evidence>
<dbReference type="SUPFAM" id="SSF56935">
    <property type="entry name" value="Porins"/>
    <property type="match status" value="1"/>
</dbReference>
<dbReference type="InterPro" id="IPR036942">
    <property type="entry name" value="Beta-barrel_TonB_sf"/>
</dbReference>
<dbReference type="Pfam" id="PF07715">
    <property type="entry name" value="Plug"/>
    <property type="match status" value="1"/>
</dbReference>
<comment type="similarity">
    <text evidence="2 12 13">Belongs to the TonB-dependent receptor family.</text>
</comment>
<evidence type="ECO:0000259" key="16">
    <source>
        <dbReference type="Pfam" id="PF07715"/>
    </source>
</evidence>
<evidence type="ECO:0000256" key="7">
    <source>
        <dbReference type="ARBA" id="ARBA00023065"/>
    </source>
</evidence>
<comment type="caution">
    <text evidence="17">The sequence shown here is derived from an EMBL/GenBank/DDBJ whole genome shotgun (WGS) entry which is preliminary data.</text>
</comment>
<dbReference type="PANTHER" id="PTHR30069:SF53">
    <property type="entry name" value="COLICIN I RECEPTOR-RELATED"/>
    <property type="match status" value="1"/>
</dbReference>
<keyword evidence="18" id="KW-1185">Reference proteome</keyword>
<evidence type="ECO:0000256" key="5">
    <source>
        <dbReference type="ARBA" id="ARBA00022692"/>
    </source>
</evidence>
<evidence type="ECO:0000259" key="15">
    <source>
        <dbReference type="Pfam" id="PF00593"/>
    </source>
</evidence>
<keyword evidence="3 12" id="KW-0813">Transport</keyword>
<evidence type="ECO:0000256" key="10">
    <source>
        <dbReference type="ARBA" id="ARBA00023170"/>
    </source>
</evidence>
<dbReference type="EMBL" id="JABFMT010000025">
    <property type="protein sequence ID" value="NUU03637.1"/>
    <property type="molecule type" value="Genomic_DNA"/>
</dbReference>
<gene>
    <name evidence="17" type="ORF">HNO84_18655</name>
</gene>
<dbReference type="PROSITE" id="PS52016">
    <property type="entry name" value="TONB_DEPENDENT_REC_3"/>
    <property type="match status" value="1"/>
</dbReference>
<organism evidence="17 18">
    <name type="scientific">Herbaspirillum robiniae</name>
    <dbReference type="NCBI Taxonomy" id="2014887"/>
    <lineage>
        <taxon>Bacteria</taxon>
        <taxon>Pseudomonadati</taxon>
        <taxon>Pseudomonadota</taxon>
        <taxon>Betaproteobacteria</taxon>
        <taxon>Burkholderiales</taxon>
        <taxon>Oxalobacteraceae</taxon>
        <taxon>Herbaspirillum</taxon>
    </lineage>
</organism>
<dbReference type="CDD" id="cd01347">
    <property type="entry name" value="ligand_gated_channel"/>
    <property type="match status" value="1"/>
</dbReference>
<dbReference type="InterPro" id="IPR012910">
    <property type="entry name" value="Plug_dom"/>
</dbReference>
<keyword evidence="6 14" id="KW-0732">Signal</keyword>
<evidence type="ECO:0000256" key="6">
    <source>
        <dbReference type="ARBA" id="ARBA00022729"/>
    </source>
</evidence>
<keyword evidence="5 12" id="KW-0812">Transmembrane</keyword>
<feature type="signal peptide" evidence="14">
    <location>
        <begin position="1"/>
        <end position="32"/>
    </location>
</feature>
<evidence type="ECO:0000256" key="14">
    <source>
        <dbReference type="SAM" id="SignalP"/>
    </source>
</evidence>
<evidence type="ECO:0000256" key="8">
    <source>
        <dbReference type="ARBA" id="ARBA00023077"/>
    </source>
</evidence>
<keyword evidence="10 17" id="KW-0675">Receptor</keyword>
<dbReference type="Gene3D" id="2.40.170.20">
    <property type="entry name" value="TonB-dependent receptor, beta-barrel domain"/>
    <property type="match status" value="1"/>
</dbReference>
<comment type="subcellular location">
    <subcellularLocation>
        <location evidence="1 12">Cell outer membrane</location>
        <topology evidence="1 12">Multi-pass membrane protein</topology>
    </subcellularLocation>
</comment>
<dbReference type="PANTHER" id="PTHR30069">
    <property type="entry name" value="TONB-DEPENDENT OUTER MEMBRANE RECEPTOR"/>
    <property type="match status" value="1"/>
</dbReference>
<proteinExistence type="inferred from homology"/>
<keyword evidence="4 12" id="KW-1134">Transmembrane beta strand</keyword>
<keyword evidence="9 12" id="KW-0472">Membrane</keyword>
<dbReference type="InterPro" id="IPR000531">
    <property type="entry name" value="Beta-barrel_TonB"/>
</dbReference>
<dbReference type="Gene3D" id="2.170.130.10">
    <property type="entry name" value="TonB-dependent receptor, plug domain"/>
    <property type="match status" value="1"/>
</dbReference>
<evidence type="ECO:0000256" key="9">
    <source>
        <dbReference type="ARBA" id="ARBA00023136"/>
    </source>
</evidence>
<feature type="chain" id="PRO_5046522186" evidence="14">
    <location>
        <begin position="33"/>
        <end position="768"/>
    </location>
</feature>
<protein>
    <submittedName>
        <fullName evidence="17">TonB-dependent receptor</fullName>
    </submittedName>
</protein>
<evidence type="ECO:0000256" key="3">
    <source>
        <dbReference type="ARBA" id="ARBA00022448"/>
    </source>
</evidence>
<keyword evidence="7" id="KW-0406">Ion transport</keyword>
<dbReference type="InterPro" id="IPR039426">
    <property type="entry name" value="TonB-dep_rcpt-like"/>
</dbReference>
<evidence type="ECO:0000256" key="12">
    <source>
        <dbReference type="PROSITE-ProRule" id="PRU01360"/>
    </source>
</evidence>
<feature type="domain" description="TonB-dependent receptor-like beta-barrel" evidence="15">
    <location>
        <begin position="291"/>
        <end position="744"/>
    </location>
</feature>
<dbReference type="InterPro" id="IPR037066">
    <property type="entry name" value="Plug_dom_sf"/>
</dbReference>
<accession>A0ABX2LYT7</accession>